<dbReference type="EMBL" id="AUYB01000100">
    <property type="protein sequence ID" value="KZN39014.1"/>
    <property type="molecule type" value="Genomic_DNA"/>
</dbReference>
<evidence type="ECO:0000313" key="4">
    <source>
        <dbReference type="Proteomes" id="UP000076643"/>
    </source>
</evidence>
<evidence type="ECO:0000313" key="3">
    <source>
        <dbReference type="EMBL" id="KZN39014.1"/>
    </source>
</evidence>
<name>A0A166WXR5_9GAMM</name>
<reference evidence="3 4" key="1">
    <citation type="submission" date="2013-07" db="EMBL/GenBank/DDBJ databases">
        <title>Comparative Genomic and Metabolomic Analysis of Twelve Strains of Pseudoalteromonas luteoviolacea.</title>
        <authorList>
            <person name="Vynne N.G."/>
            <person name="Mansson M."/>
            <person name="Gram L."/>
        </authorList>
    </citation>
    <scope>NUCLEOTIDE SEQUENCE [LARGE SCALE GENOMIC DNA]</scope>
    <source>
        <strain evidence="3 4">DSM 6061</strain>
    </source>
</reference>
<evidence type="ECO:0008006" key="5">
    <source>
        <dbReference type="Google" id="ProtNLM"/>
    </source>
</evidence>
<keyword evidence="2" id="KW-0732">Signal</keyword>
<dbReference type="PATRIC" id="fig|1365250.3.peg.2123"/>
<dbReference type="Proteomes" id="UP000076643">
    <property type="component" value="Unassembled WGS sequence"/>
</dbReference>
<sequence>MKMFNIFSSTIILASVVAITGCGPSSETENPTNNSSNSDSSSTTPNGTGTSSDNNPQPSEDNTEASEKSRVKLVTQRESCSGYEPVPNVEVLFHDEQGKVVAISKTPENGEFQAEIPDDALHISLIEPASEDLEEKRYIHTYQNIQGGVNLGKISFTKPDWFSKANNCIDTPVPESQNSCQSYKLDVSELLSTYPNHKLQYERTKDLTLSAEYVNGRNFNVSFCESDKSFNFIVSSQDGTQSIGAQFLPVAGQESVKLLPEHFTHQGVKVAPPSGSSFAQNNGINAYQKNNLTGEYHTVLAFKTDEINFIFPTMFESHHYRTQMTDAINLDTYSISMFSYLRSKIENSGHFDSMPTDINFDTAKQFVLGDLNNSFSFSFDFSLLDERIKTSTWSFELFRMYKQPVYWQVNGGIKGHLPKFQFGDALDLEQIEFEKQTKFSVRLNGYAHMPEQLNEYRTYKAETNFNPNEKEFSPYIELGFDFLPIQDSE</sequence>
<feature type="region of interest" description="Disordered" evidence="1">
    <location>
        <begin position="24"/>
        <end position="79"/>
    </location>
</feature>
<feature type="compositionally biased region" description="Low complexity" evidence="1">
    <location>
        <begin position="25"/>
        <end position="55"/>
    </location>
</feature>
<dbReference type="AlphaFoldDB" id="A0A166WXR5"/>
<evidence type="ECO:0000256" key="1">
    <source>
        <dbReference type="SAM" id="MobiDB-lite"/>
    </source>
</evidence>
<proteinExistence type="predicted"/>
<evidence type="ECO:0000256" key="2">
    <source>
        <dbReference type="SAM" id="SignalP"/>
    </source>
</evidence>
<comment type="caution">
    <text evidence="3">The sequence shown here is derived from an EMBL/GenBank/DDBJ whole genome shotgun (WGS) entry which is preliminary data.</text>
</comment>
<organism evidence="3 4">
    <name type="scientific">Pseudoalteromonas luteoviolacea DSM 6061</name>
    <dbReference type="NCBI Taxonomy" id="1365250"/>
    <lineage>
        <taxon>Bacteria</taxon>
        <taxon>Pseudomonadati</taxon>
        <taxon>Pseudomonadota</taxon>
        <taxon>Gammaproteobacteria</taxon>
        <taxon>Alteromonadales</taxon>
        <taxon>Pseudoalteromonadaceae</taxon>
        <taxon>Pseudoalteromonas</taxon>
    </lineage>
</organism>
<gene>
    <name evidence="3" type="ORF">N475_14480</name>
</gene>
<dbReference type="PROSITE" id="PS51257">
    <property type="entry name" value="PROKAR_LIPOPROTEIN"/>
    <property type="match status" value="1"/>
</dbReference>
<keyword evidence="4" id="KW-1185">Reference proteome</keyword>
<feature type="signal peptide" evidence="2">
    <location>
        <begin position="1"/>
        <end position="20"/>
    </location>
</feature>
<feature type="chain" id="PRO_5007882037" description="Carboxypeptidase regulatory-like domain-containing protein" evidence="2">
    <location>
        <begin position="21"/>
        <end position="489"/>
    </location>
</feature>
<accession>A0A166WXR5</accession>
<protein>
    <recommendedName>
        <fullName evidence="5">Carboxypeptidase regulatory-like domain-containing protein</fullName>
    </recommendedName>
</protein>